<evidence type="ECO:0000313" key="1">
    <source>
        <dbReference type="EMBL" id="EQC38872.1"/>
    </source>
</evidence>
<dbReference type="OMA" id="KWDRIEL"/>
<dbReference type="Proteomes" id="UP000030762">
    <property type="component" value="Unassembled WGS sequence"/>
</dbReference>
<reference evidence="1 2" key="1">
    <citation type="submission" date="2012-04" db="EMBL/GenBank/DDBJ databases">
        <title>The Genome Sequence of Saprolegnia declina VS20.</title>
        <authorList>
            <consortium name="The Broad Institute Genome Sequencing Platform"/>
            <person name="Russ C."/>
            <person name="Nusbaum C."/>
            <person name="Tyler B."/>
            <person name="van West P."/>
            <person name="Dieguez-Uribeondo J."/>
            <person name="de Bruijn I."/>
            <person name="Tripathy S."/>
            <person name="Jiang R."/>
            <person name="Young S.K."/>
            <person name="Zeng Q."/>
            <person name="Gargeya S."/>
            <person name="Fitzgerald M."/>
            <person name="Haas B."/>
            <person name="Abouelleil A."/>
            <person name="Alvarado L."/>
            <person name="Arachchi H.M."/>
            <person name="Berlin A."/>
            <person name="Chapman S.B."/>
            <person name="Goldberg J."/>
            <person name="Griggs A."/>
            <person name="Gujja S."/>
            <person name="Hansen M."/>
            <person name="Howarth C."/>
            <person name="Imamovic A."/>
            <person name="Larimer J."/>
            <person name="McCowen C."/>
            <person name="Montmayeur A."/>
            <person name="Murphy C."/>
            <person name="Neiman D."/>
            <person name="Pearson M."/>
            <person name="Priest M."/>
            <person name="Roberts A."/>
            <person name="Saif S."/>
            <person name="Shea T."/>
            <person name="Sisk P."/>
            <person name="Sykes S."/>
            <person name="Wortman J."/>
            <person name="Nusbaum C."/>
            <person name="Birren B."/>
        </authorList>
    </citation>
    <scope>NUCLEOTIDE SEQUENCE [LARGE SCALE GENOMIC DNA]</scope>
    <source>
        <strain evidence="1 2">VS20</strain>
    </source>
</reference>
<dbReference type="Pfam" id="PF03492">
    <property type="entry name" value="Methyltransf_7"/>
    <property type="match status" value="1"/>
</dbReference>
<dbReference type="InterPro" id="IPR029063">
    <property type="entry name" value="SAM-dependent_MTases_sf"/>
</dbReference>
<protein>
    <recommendedName>
        <fullName evidence="3">Methyltransferase type 11 domain-containing protein</fullName>
    </recommendedName>
</protein>
<dbReference type="VEuPathDB" id="FungiDB:SDRG_03830"/>
<dbReference type="InterPro" id="IPR005299">
    <property type="entry name" value="MeTrfase_7"/>
</dbReference>
<evidence type="ECO:0008006" key="3">
    <source>
        <dbReference type="Google" id="ProtNLM"/>
    </source>
</evidence>
<dbReference type="EMBL" id="JH767140">
    <property type="protein sequence ID" value="EQC38872.1"/>
    <property type="molecule type" value="Genomic_DNA"/>
</dbReference>
<name>T0S7W3_SAPDV</name>
<accession>T0S7W3</accession>
<dbReference type="GO" id="GO:0008168">
    <property type="term" value="F:methyltransferase activity"/>
    <property type="evidence" value="ECO:0007669"/>
    <property type="project" value="InterPro"/>
</dbReference>
<gene>
    <name evidence="1" type="ORF">SDRG_03830</name>
</gene>
<dbReference type="PANTHER" id="PTHR31009">
    <property type="entry name" value="S-ADENOSYL-L-METHIONINE:CARBOXYL METHYLTRANSFERASE FAMILY PROTEIN"/>
    <property type="match status" value="1"/>
</dbReference>
<sequence length="352" mass="37824">MHRFHRLNCRFFSTTHRSQHSDLVGATAHMLKQAVLPLVTSKGTASPLTLRVLDAGAGGHSMPLLSTVLTQCEQLVPWETRREYLALHASSSRADVSALVDALASDHSYVPSHANAFAGVLHNSNFQQLVPHNSVDLCVSYAALQWLSMLPSSVPGPMLTPDNVSGDVTWQAAATADLTAFLTLRAAEVVDDGVLSMTLMADVGASTMGLMVSAVESALTDLVALDLLSPTSLDAIAIGWYLRSMDDVATAASVVVDKWDRIELRAISLPMQTPNATAMAMSILSLLGPALASGLTELERSNPALESALIERLTARFTEPVCVRDKTAPLYDVMTIDYIYAAFARRHRALSI</sequence>
<dbReference type="AlphaFoldDB" id="T0S7W3"/>
<keyword evidence="2" id="KW-1185">Reference proteome</keyword>
<dbReference type="Gene3D" id="3.40.50.150">
    <property type="entry name" value="Vaccinia Virus protein VP39"/>
    <property type="match status" value="1"/>
</dbReference>
<organism evidence="1 2">
    <name type="scientific">Saprolegnia diclina (strain VS20)</name>
    <dbReference type="NCBI Taxonomy" id="1156394"/>
    <lineage>
        <taxon>Eukaryota</taxon>
        <taxon>Sar</taxon>
        <taxon>Stramenopiles</taxon>
        <taxon>Oomycota</taxon>
        <taxon>Saprolegniomycetes</taxon>
        <taxon>Saprolegniales</taxon>
        <taxon>Saprolegniaceae</taxon>
        <taxon>Saprolegnia</taxon>
    </lineage>
</organism>
<dbReference type="SUPFAM" id="SSF53335">
    <property type="entry name" value="S-adenosyl-L-methionine-dependent methyltransferases"/>
    <property type="match status" value="1"/>
</dbReference>
<dbReference type="RefSeq" id="XP_008607696.1">
    <property type="nucleotide sequence ID" value="XM_008609474.1"/>
</dbReference>
<proteinExistence type="predicted"/>
<dbReference type="InParanoid" id="T0S7W3"/>
<dbReference type="GeneID" id="19944557"/>
<evidence type="ECO:0000313" key="2">
    <source>
        <dbReference type="Proteomes" id="UP000030762"/>
    </source>
</evidence>
<dbReference type="OrthoDB" id="10359483at2759"/>